<gene>
    <name evidence="3" type="ORF">NYP18_01085</name>
</gene>
<reference evidence="3 4" key="1">
    <citation type="submission" date="2022-08" db="EMBL/GenBank/DDBJ databases">
        <title>YIM 101645 draft genome.</title>
        <authorList>
            <person name="Chen X."/>
        </authorList>
    </citation>
    <scope>NUCLEOTIDE SEQUENCE [LARGE SCALE GENOMIC DNA]</scope>
    <source>
        <strain evidence="3 4">YIM 101645</strain>
    </source>
</reference>
<dbReference type="InterPro" id="IPR036250">
    <property type="entry name" value="AcylCo_DH-like_C"/>
</dbReference>
<dbReference type="PANTHER" id="PTHR48083">
    <property type="entry name" value="MEDIUM-CHAIN SPECIFIC ACYL-COA DEHYDROGENASE, MITOCHONDRIAL-RELATED"/>
    <property type="match status" value="1"/>
</dbReference>
<evidence type="ECO:0000259" key="2">
    <source>
        <dbReference type="Pfam" id="PF08028"/>
    </source>
</evidence>
<dbReference type="InterPro" id="IPR050741">
    <property type="entry name" value="Acyl-CoA_dehydrogenase"/>
</dbReference>
<dbReference type="InterPro" id="IPR037069">
    <property type="entry name" value="AcylCoA_DH/ox_N_sf"/>
</dbReference>
<evidence type="ECO:0000313" key="3">
    <source>
        <dbReference type="EMBL" id="MCS5478246.1"/>
    </source>
</evidence>
<dbReference type="Pfam" id="PF08028">
    <property type="entry name" value="Acyl-CoA_dh_2"/>
    <property type="match status" value="1"/>
</dbReference>
<proteinExistence type="predicted"/>
<keyword evidence="4" id="KW-1185">Reference proteome</keyword>
<dbReference type="SUPFAM" id="SSF47203">
    <property type="entry name" value="Acyl-CoA dehydrogenase C-terminal domain-like"/>
    <property type="match status" value="1"/>
</dbReference>
<dbReference type="Gene3D" id="1.20.140.10">
    <property type="entry name" value="Butyryl-CoA Dehydrogenase, subunit A, domain 3"/>
    <property type="match status" value="1"/>
</dbReference>
<dbReference type="Proteomes" id="UP001205965">
    <property type="component" value="Unassembled WGS sequence"/>
</dbReference>
<evidence type="ECO:0000256" key="1">
    <source>
        <dbReference type="ARBA" id="ARBA00023002"/>
    </source>
</evidence>
<dbReference type="Gene3D" id="2.40.110.10">
    <property type="entry name" value="Butyryl-CoA Dehydrogenase, subunit A, domain 2"/>
    <property type="match status" value="1"/>
</dbReference>
<name>A0ABT2FSQ2_9CORY</name>
<dbReference type="InterPro" id="IPR009100">
    <property type="entry name" value="AcylCoA_DH/oxidase_NM_dom_sf"/>
</dbReference>
<dbReference type="Gene3D" id="1.10.540.10">
    <property type="entry name" value="Acyl-CoA dehydrogenase/oxidase, N-terminal domain"/>
    <property type="match status" value="1"/>
</dbReference>
<evidence type="ECO:0000313" key="4">
    <source>
        <dbReference type="Proteomes" id="UP001205965"/>
    </source>
</evidence>
<comment type="caution">
    <text evidence="3">The sequence shown here is derived from an EMBL/GenBank/DDBJ whole genome shotgun (WGS) entry which is preliminary data.</text>
</comment>
<dbReference type="PANTHER" id="PTHR48083:SF19">
    <property type="entry name" value="FLAVIN-DEPENDENT MONOOXYGENASE, OXYGENASE SUBUNIT HSAA"/>
    <property type="match status" value="1"/>
</dbReference>
<dbReference type="InterPro" id="IPR013107">
    <property type="entry name" value="Acyl-CoA_DH_C"/>
</dbReference>
<accession>A0ABT2FSQ2</accession>
<dbReference type="InterPro" id="IPR046373">
    <property type="entry name" value="Acyl-CoA_Oxase/DH_mid-dom_sf"/>
</dbReference>
<organism evidence="3 4">
    <name type="scientific">Corynebacterium lemuris</name>
    <dbReference type="NCBI Taxonomy" id="1859292"/>
    <lineage>
        <taxon>Bacteria</taxon>
        <taxon>Bacillati</taxon>
        <taxon>Actinomycetota</taxon>
        <taxon>Actinomycetes</taxon>
        <taxon>Mycobacteriales</taxon>
        <taxon>Corynebacteriaceae</taxon>
        <taxon>Corynebacterium</taxon>
    </lineage>
</organism>
<sequence length="413" mass="45148">MIKTMENTANPLRQSRPPAQEVTDAIIDKVHEIGPLLQKNAVIADQNRVQTDETIEALRSIGALSLTTMKKYGGYEGGASMVLDVCRTISYYDPAAAWCAVISNGSVMLANRLPYTLLDEVFADGAVPMASIFASPQGVAKRDGEGWLIEGSWPFSSNVTHSEWALGILYLHDDSDPSYNPDNPPLGFVMMKRGEYQVEDTWYTIGMRGTGSNTMQTKDLWVEDHRVITFERLMGQGFETQAEETFARRLTPHLTMSTTIQSASVGASYAALDYVADRAGKRGITYTNYRKASDSGAFVQNLGHAGAAIDSALLMLKESARRIDEAASGDHPMPLNERARHRGAIGNAGRVMVDAVNELCWLHGTASFGESSLLGRMWRDVNTGTRHASITAPMGHELHGNVLTDTPFISTKL</sequence>
<feature type="domain" description="Acyl-CoA dehydrogenase C-terminal" evidence="2">
    <location>
        <begin position="261"/>
        <end position="390"/>
    </location>
</feature>
<dbReference type="RefSeq" id="WP_259426287.1">
    <property type="nucleotide sequence ID" value="NZ_JANWTC010000001.1"/>
</dbReference>
<dbReference type="SUPFAM" id="SSF56645">
    <property type="entry name" value="Acyl-CoA dehydrogenase NM domain-like"/>
    <property type="match status" value="1"/>
</dbReference>
<keyword evidence="1" id="KW-0560">Oxidoreductase</keyword>
<dbReference type="EMBL" id="JANWTC010000001">
    <property type="protein sequence ID" value="MCS5478246.1"/>
    <property type="molecule type" value="Genomic_DNA"/>
</dbReference>
<dbReference type="PIRSF" id="PIRSF016578">
    <property type="entry name" value="HsaA"/>
    <property type="match status" value="1"/>
</dbReference>
<protein>
    <recommendedName>
        <fullName evidence="2">Acyl-CoA dehydrogenase C-terminal domain-containing protein</fullName>
    </recommendedName>
</protein>